<dbReference type="CDD" id="cd06071">
    <property type="entry name" value="Beach"/>
    <property type="match status" value="1"/>
</dbReference>
<dbReference type="SUPFAM" id="SSF49899">
    <property type="entry name" value="Concanavalin A-like lectins/glucanases"/>
    <property type="match status" value="1"/>
</dbReference>
<reference evidence="7" key="1">
    <citation type="submission" date="2018-01" db="EMBL/GenBank/DDBJ databases">
        <authorList>
            <person name="Mao J.F."/>
        </authorList>
    </citation>
    <scope>NUCLEOTIDE SEQUENCE</scope>
    <source>
        <strain evidence="7">Huo1</strain>
        <tissue evidence="7">Leaf</tissue>
    </source>
</reference>
<feature type="domain" description="BEACH" evidence="5">
    <location>
        <begin position="2760"/>
        <end position="3025"/>
    </location>
</feature>
<dbReference type="EMBL" id="PNBA02000016">
    <property type="protein sequence ID" value="KAG6396400.1"/>
    <property type="molecule type" value="Genomic_DNA"/>
</dbReference>
<proteinExistence type="predicted"/>
<evidence type="ECO:0000313" key="8">
    <source>
        <dbReference type="Proteomes" id="UP000298416"/>
    </source>
</evidence>
<dbReference type="SUPFAM" id="SSF81837">
    <property type="entry name" value="BEACH domain"/>
    <property type="match status" value="1"/>
</dbReference>
<dbReference type="InterPro" id="IPR046851">
    <property type="entry name" value="NBCH_WD40"/>
</dbReference>
<dbReference type="PANTHER" id="PTHR13743">
    <property type="entry name" value="BEIGE/BEACH-RELATED"/>
    <property type="match status" value="1"/>
</dbReference>
<dbReference type="Proteomes" id="UP000298416">
    <property type="component" value="Unassembled WGS sequence"/>
</dbReference>
<dbReference type="Gene3D" id="2.30.29.30">
    <property type="entry name" value="Pleckstrin-homology domain (PH domain)/Phosphotyrosine-binding domain (PTB)"/>
    <property type="match status" value="1"/>
</dbReference>
<dbReference type="SUPFAM" id="SSF50729">
    <property type="entry name" value="PH domain-like"/>
    <property type="match status" value="1"/>
</dbReference>
<dbReference type="Pfam" id="PF16057">
    <property type="entry name" value="DUF4800"/>
    <property type="match status" value="1"/>
</dbReference>
<dbReference type="Pfam" id="PF02138">
    <property type="entry name" value="Beach"/>
    <property type="match status" value="2"/>
</dbReference>
<comment type="caution">
    <text evidence="7">The sequence shown here is derived from an EMBL/GenBank/DDBJ whole genome shotgun (WGS) entry which is preliminary data.</text>
</comment>
<keyword evidence="2" id="KW-0677">Repeat</keyword>
<dbReference type="PROSITE" id="PS00678">
    <property type="entry name" value="WD_REPEATS_1"/>
    <property type="match status" value="1"/>
</dbReference>
<evidence type="ECO:0000259" key="6">
    <source>
        <dbReference type="PROSITE" id="PS51783"/>
    </source>
</evidence>
<dbReference type="Pfam" id="PF15787">
    <property type="entry name" value="DUF4704"/>
    <property type="match status" value="1"/>
</dbReference>
<dbReference type="Pfam" id="PF20426">
    <property type="entry name" value="NBCH_WD40"/>
    <property type="match status" value="1"/>
</dbReference>
<feature type="compositionally biased region" description="Polar residues" evidence="4">
    <location>
        <begin position="2493"/>
        <end position="2511"/>
    </location>
</feature>
<dbReference type="PROSITE" id="PS50294">
    <property type="entry name" value="WD_REPEATS_REGION"/>
    <property type="match status" value="1"/>
</dbReference>
<dbReference type="InterPro" id="IPR031570">
    <property type="entry name" value="NBEA/BDCP_DUF4704"/>
</dbReference>
<dbReference type="InterPro" id="IPR015943">
    <property type="entry name" value="WD40/YVTN_repeat-like_dom_sf"/>
</dbReference>
<feature type="compositionally biased region" description="Basic and acidic residues" evidence="4">
    <location>
        <begin position="2559"/>
        <end position="2581"/>
    </location>
</feature>
<reference evidence="7" key="2">
    <citation type="submission" date="2020-08" db="EMBL/GenBank/DDBJ databases">
        <title>Plant Genome Project.</title>
        <authorList>
            <person name="Zhang R.-G."/>
        </authorList>
    </citation>
    <scope>NUCLEOTIDE SEQUENCE</scope>
    <source>
        <strain evidence="7">Huo1</strain>
        <tissue evidence="7">Leaf</tissue>
    </source>
</reference>
<dbReference type="InterPro" id="IPR013320">
    <property type="entry name" value="ConA-like_dom_sf"/>
</dbReference>
<dbReference type="InterPro" id="IPR000409">
    <property type="entry name" value="BEACH_dom"/>
</dbReference>
<dbReference type="SMART" id="SM00320">
    <property type="entry name" value="WD40"/>
    <property type="match status" value="4"/>
</dbReference>
<evidence type="ECO:0000256" key="1">
    <source>
        <dbReference type="ARBA" id="ARBA00022574"/>
    </source>
</evidence>
<evidence type="ECO:0000313" key="7">
    <source>
        <dbReference type="EMBL" id="KAG6396400.1"/>
    </source>
</evidence>
<evidence type="ECO:0000256" key="4">
    <source>
        <dbReference type="SAM" id="MobiDB-lite"/>
    </source>
</evidence>
<dbReference type="InterPro" id="IPR023362">
    <property type="entry name" value="PH-BEACH_dom"/>
</dbReference>
<dbReference type="Pfam" id="PF20425">
    <property type="entry name" value="Neurobeachin"/>
    <property type="match status" value="1"/>
</dbReference>
<keyword evidence="1 3" id="KW-0853">WD repeat</keyword>
<dbReference type="InterPro" id="IPR019775">
    <property type="entry name" value="WD40_repeat_CS"/>
</dbReference>
<sequence>MMKKATTSEKSIKKTSSLTIPSSPPFNNPSFQHYSNAASPSPTIYSPATIINSSAAPLQFLEIPSITADVDCKCRSRIIPPSRNCTNFRSDSLPQPDRLYSTVPTCQAGPFSVCSGAWVSRKLWLVGAILCLFVDGYVAVSWAHELVCQGGMNIVKGVADLFWRTSNPQSAECGSPSKSGRFSPPTPDIIFSDVGDEAILKELLERYTNAVDEVEKRKLFHIFLKQFLTVFRDWKPFNQGTPEEALTDLPTRDDVDVAAGCYFGHPAEIILILIGEVTYITKLLTDIVESSADQGNITTSLNIPNESWMALDALTLVTLSIHNCKVFGYHAGIQKLTALMKVSVVQLKTVTSALPTDENLSNTMVEYAGVLQKILTHVVSIICNFIDFHSSTAENVLIRSTGMEVFAGKSKETYHDPSVPVKSPASDTNLSWHQTTVVSVMEAGGLNWLLEILRLIRRLIMKELWPDISLQHMTLRALRSALVDNPRGQNHFRSIGGLEVLLDGLGVPSIDSLVVSDSAHCEERKKNPLQDIFDVHVLSLEVLREAMYPFSTPPFQCFTWLFFSFGNLNNLQFLCENGRVQKFANSFCSVAFMLQEYKQRKVSSNKDYVNEFEGRKGQTSEVFEEHAHLFPSFPSDPFYSQSWKDYVAKLSEALCYFLLDAKDTALCHAVPASSRISPLVPAVYAGLSVKWFTRVLLTIFPCIKACSDQEEIPSHLRIFACTMQHYILFAFKKVLLSAPSLIDVFRAEGVWDFIFSENFFYFGPAPAEYFGNNSSRNEVSRLDDGGFYDSSNFEDGPSAKEVEAIQVEVISFMEFAATLSGSSHNLVGSSSILVDVAVPECTVLVDALEQSVCNHELATALANCLLHILKLSSEKTVSSFKRLAAIPRGLKVACILIQESKRPITPVAFAETTTRGVASPQSQGLSYSPVLTEGWGKCIKKFLELFAEYFSASDEAKHSILCSSLCISCIFDLFWEEDLRDLMLTYVFDLMKVVPSSEVDRKAKSFLCSKYLETFTHLKERVKNFADLSIELLVGMREMLLTDQKVPMSYFQILFRDGECFLHVVSLLNGNLDAENGEKLALNVIQTLTSLLSQNDDSKAAFRTLVGKDYQTLRSLLLDFCQWQPSELLLSALLDMLVDGDFDLKVNYAIKNEDAILLYLSVLQKSSDSLQQHGLDVFLQLLRDSLSNQASCVRAGMLDFLLNWFSEENCETIVRKVSRLIQVVGGHSISGKDIRKIFALLRSERAGQHHSRSLLLTSMLAMLNEKGPTAFFDLNGADSGIVIKTPVQWPVNKGFSFTCWLRIESFPQNGPMGVFSFLTENGRGCYAVLAMDKLIYESINQKRQCASMSFNLVRKKWYFFCLVHSVGRAFSGGSQLKCYLDGVLLSSEKCRYPKISEPLTTCTIGTKFKQPMYEDENVMHSVKDALPFCGQIGPTYLFSDAIPAELVRGICSLGPSYMYYFLDNDISAYVDNFLPGGFLDAKDGLASKIIFGLNAQASIGRTLSNVSPIADHANDKRTLEATVLGGTQLCSRRLLQQIIYCVGGVSVFFPLLKQPGMYEKDGSKQNDKMVLPPITLGNLTAETIKLIASVLDDNLANQQQMLLLSGFSVLGFLLQQAPANQLNLETLSALKHLFGVVSNGGLSELLVKDAISYVFLNPHIWVHTVYKVQRELYVSLIQQFDNDLRLLKSHCRLPRVLDIIRQFYWGNAETKRAVRSKQALTDQIVGEKPDSEEVHKIRLLLLSLGEMSLREHITASDIKALIAFSEICKDTACIEDILNMIIRAISDKQLLASFLEQVNIIGGCHIFVNLLSRDFEPVRLLGLQFIGRLLVGLPSEKKVSKFFNIAVGRSKSLSEGHKKVSLVTQTFFSIVSDRIFKYPQTDLLCATLFDVLLGGASPKQVLQKQNRPDTQKNSRNNSEFYLPQILPLIFIYLSGCENRTSRVKLMGDLLDLLDSNPSNIEALMENGWNSWLTVSAKLDVLINYKVKIGTRDDSEIDEQQMVKSIYSLVLSHYVLSVKGGWQNLEETVNFLLIQIMFLQVGISYQSFVRDIYEDLTQKLISSSAEENIFICQPCRDNTFYLVKLVDEMLISELDNRLPFPACSSKFSSHFPELDNCPDFNDALVEALQGEPANNLPGNYGIPNKHFLNEDEKICDEWWNLYDNLWIIISEMNGKGQSKSLPISSSFLMPSLSQRARGLVESLNIPAAEMAAAVSGGISSALVGKPNKAVDKAMLLRGEKCLRFVNRLMILYLCRTSLERASRCVQQVVPALPFLLTPDDDQSKSRLQLFIWSLHAVRSQYGMLDGGVRIHVISRLIRETINCGKSMLATSIMDSDDLSDLSSASKEGNSILNFIQKDRLLGAVADEVKYIKSVSVDRKLQLDELRSKMEEHMSIESTQKKASEDQIQSSLSAILSSDESRRSFCQLSLDEDQQIVSEKWVHIFRLLIDERGPWSANPFPNSIDAHWKLDKTEDGWRRRQKLRRNYHFDDKLCQPSSTSSNNEALLSTNDSKFGSGSVTLEKMKQFSVKGIQRITDEGSSEPNENEDESSQQQIVEIEDTSGRQEVTRESTEQEILQDREDYPPVTESETSEVLMEVPCVLVTPRRKLSGRLAIIKKSLHFLAESCVEGTGGSPVLKPEHSGGPQRQKFLKWPTSLNGDAERLGYPENFDIVIGDRCQKQHISTKRHRWWNILDVKAVHWTRFLLRNTAVEIFFVNSIAPIFLNFASQKDAKDVGSLIVKTRNESTLKSYKEKTGVIPFVDRRVAQEMAETAKERWRRREMTNFEYLMILNTLAGRSYNDLTQYPVFPWILADYTSETLDLKQSATFRDLSKPVGALDPKRFEVFEDRYHNFVDPDIPSAVLPTSGGKFDHADRLFHSIESTYRNCLTNTSDVKELIPEFFYMPEFLMNSNSYHFGVKQDGELIRDVCLPPWAKGSAEEFISKNREALESEYVSSNLHNWIDLVFGYKQRGKPAVEAANIFYYLTYEGAVNMDNMEDDLQRSAIEDQIANFGQTPIQIFKKKHPRRGPPIPITHPLRYAPGSINLTSIVPCSINSSSAVVYINVLDSYIISVDQSLNIYVKTWLTTQLQFGGNFTFSGSQDPFFAIGPDVLPPCKIGSPLTDNFEPGAQCFATLQTPSENFLISCGNWENSFQVLSLNDGRMVQSVRHHKDVISCVSVTDDGSILATGSYDTTVMVWEILRVRSADKRSRNTRTEFSWKDCIIADTPFHILCGHDDIITCICASNELDLVISGSKDGTCVFHTIQEGRYVRSIRHPSGRPLSKLVASRHGQIVLYADDLSLHLFSINGRHISTAESNGRLSCIELSSCGNFLVCAGDQGQITVRSMNSLEILAKYTGCGKSINSLYVTPEECFIAGTKDGSLLFSCGCTSERERHPGMRCRMLLLVVKILLVSVGTRVVDMEHPSARAAHVLCFSSFLTS</sequence>
<dbReference type="InterPro" id="IPR011993">
    <property type="entry name" value="PH-like_dom_sf"/>
</dbReference>
<feature type="domain" description="BEACH-type PH" evidence="6">
    <location>
        <begin position="2587"/>
        <end position="2738"/>
    </location>
</feature>
<dbReference type="PROSITE" id="PS50197">
    <property type="entry name" value="BEACH"/>
    <property type="match status" value="1"/>
</dbReference>
<dbReference type="PANTHER" id="PTHR13743:SF112">
    <property type="entry name" value="BEACH DOMAIN-CONTAINING PROTEIN"/>
    <property type="match status" value="1"/>
</dbReference>
<dbReference type="SMART" id="SM01026">
    <property type="entry name" value="Beach"/>
    <property type="match status" value="1"/>
</dbReference>
<feature type="region of interest" description="Disordered" evidence="4">
    <location>
        <begin position="2489"/>
        <end position="2511"/>
    </location>
</feature>
<protein>
    <submittedName>
        <fullName evidence="7">Uncharacterized protein</fullName>
    </submittedName>
</protein>
<dbReference type="PROSITE" id="PS50082">
    <property type="entry name" value="WD_REPEATS_2"/>
    <property type="match status" value="1"/>
</dbReference>
<feature type="region of interest" description="Disordered" evidence="4">
    <location>
        <begin position="2534"/>
        <end position="2589"/>
    </location>
</feature>
<organism evidence="7">
    <name type="scientific">Salvia splendens</name>
    <name type="common">Scarlet sage</name>
    <dbReference type="NCBI Taxonomy" id="180675"/>
    <lineage>
        <taxon>Eukaryota</taxon>
        <taxon>Viridiplantae</taxon>
        <taxon>Streptophyta</taxon>
        <taxon>Embryophyta</taxon>
        <taxon>Tracheophyta</taxon>
        <taxon>Spermatophyta</taxon>
        <taxon>Magnoliopsida</taxon>
        <taxon>eudicotyledons</taxon>
        <taxon>Gunneridae</taxon>
        <taxon>Pentapetalae</taxon>
        <taxon>asterids</taxon>
        <taxon>lamiids</taxon>
        <taxon>Lamiales</taxon>
        <taxon>Lamiaceae</taxon>
        <taxon>Nepetoideae</taxon>
        <taxon>Mentheae</taxon>
        <taxon>Salviinae</taxon>
        <taxon>Salvia</taxon>
        <taxon>Salvia subgen. Calosphace</taxon>
        <taxon>core Calosphace</taxon>
    </lineage>
</organism>
<dbReference type="PROSITE" id="PS51783">
    <property type="entry name" value="PH_BEACH"/>
    <property type="match status" value="1"/>
</dbReference>
<evidence type="ECO:0000256" key="2">
    <source>
        <dbReference type="ARBA" id="ARBA00022737"/>
    </source>
</evidence>
<feature type="region of interest" description="Disordered" evidence="4">
    <location>
        <begin position="1"/>
        <end position="24"/>
    </location>
</feature>
<accession>A0A8X8WKD6</accession>
<dbReference type="InterPro" id="IPR046852">
    <property type="entry name" value="Neurobeachin_a-sol"/>
</dbReference>
<dbReference type="SUPFAM" id="SSF50978">
    <property type="entry name" value="WD40 repeat-like"/>
    <property type="match status" value="1"/>
</dbReference>
<evidence type="ECO:0000259" key="5">
    <source>
        <dbReference type="PROSITE" id="PS50197"/>
    </source>
</evidence>
<keyword evidence="8" id="KW-1185">Reference proteome</keyword>
<dbReference type="InterPro" id="IPR001680">
    <property type="entry name" value="WD40_rpt"/>
</dbReference>
<gene>
    <name evidence="7" type="ORF">SASPL_142548</name>
</gene>
<dbReference type="Gene3D" id="1.10.1540.10">
    <property type="entry name" value="BEACH domain"/>
    <property type="match status" value="2"/>
</dbReference>
<dbReference type="Pfam" id="PF14844">
    <property type="entry name" value="PH_BEACH"/>
    <property type="match status" value="1"/>
</dbReference>
<dbReference type="Gene3D" id="2.60.120.200">
    <property type="match status" value="1"/>
</dbReference>
<dbReference type="InterPro" id="IPR036372">
    <property type="entry name" value="BEACH_dom_sf"/>
</dbReference>
<feature type="compositionally biased region" description="Basic and acidic residues" evidence="4">
    <location>
        <begin position="1"/>
        <end position="12"/>
    </location>
</feature>
<feature type="repeat" description="WD" evidence="3">
    <location>
        <begin position="3165"/>
        <end position="3198"/>
    </location>
</feature>
<dbReference type="InterPro" id="IPR050865">
    <property type="entry name" value="BEACH_Domain"/>
</dbReference>
<name>A0A8X8WKD6_SALSN</name>
<dbReference type="InterPro" id="IPR036322">
    <property type="entry name" value="WD40_repeat_dom_sf"/>
</dbReference>
<evidence type="ECO:0000256" key="3">
    <source>
        <dbReference type="PROSITE-ProRule" id="PRU00221"/>
    </source>
</evidence>
<dbReference type="Gene3D" id="2.130.10.10">
    <property type="entry name" value="YVTN repeat-like/Quinoprotein amine dehydrogenase"/>
    <property type="match status" value="1"/>
</dbReference>